<protein>
    <submittedName>
        <fullName evidence="1">Uncharacterized protein</fullName>
    </submittedName>
</protein>
<reference evidence="1" key="1">
    <citation type="submission" date="2018-05" db="EMBL/GenBank/DDBJ databases">
        <title>Draft genome of Mucuna pruriens seed.</title>
        <authorList>
            <person name="Nnadi N.E."/>
            <person name="Vos R."/>
            <person name="Hasami M.H."/>
            <person name="Devisetty U.K."/>
            <person name="Aguiy J.C."/>
        </authorList>
    </citation>
    <scope>NUCLEOTIDE SEQUENCE [LARGE SCALE GENOMIC DNA]</scope>
    <source>
        <strain evidence="1">JCA_2017</strain>
    </source>
</reference>
<dbReference type="AlphaFoldDB" id="A0A371FVE0"/>
<proteinExistence type="predicted"/>
<accession>A0A371FVE0</accession>
<evidence type="ECO:0000313" key="1">
    <source>
        <dbReference type="EMBL" id="RDX82242.1"/>
    </source>
</evidence>
<feature type="non-terminal residue" evidence="1">
    <location>
        <position position="1"/>
    </location>
</feature>
<name>A0A371FVE0_MUCPR</name>
<gene>
    <name evidence="1" type="ORF">CR513_37002</name>
</gene>
<keyword evidence="2" id="KW-1185">Reference proteome</keyword>
<comment type="caution">
    <text evidence="1">The sequence shown here is derived from an EMBL/GenBank/DDBJ whole genome shotgun (WGS) entry which is preliminary data.</text>
</comment>
<dbReference type="EMBL" id="QJKJ01007690">
    <property type="protein sequence ID" value="RDX82242.1"/>
    <property type="molecule type" value="Genomic_DNA"/>
</dbReference>
<evidence type="ECO:0000313" key="2">
    <source>
        <dbReference type="Proteomes" id="UP000257109"/>
    </source>
</evidence>
<dbReference type="OrthoDB" id="1932348at2759"/>
<organism evidence="1 2">
    <name type="scientific">Mucuna pruriens</name>
    <name type="common">Velvet bean</name>
    <name type="synonym">Dolichos pruriens</name>
    <dbReference type="NCBI Taxonomy" id="157652"/>
    <lineage>
        <taxon>Eukaryota</taxon>
        <taxon>Viridiplantae</taxon>
        <taxon>Streptophyta</taxon>
        <taxon>Embryophyta</taxon>
        <taxon>Tracheophyta</taxon>
        <taxon>Spermatophyta</taxon>
        <taxon>Magnoliopsida</taxon>
        <taxon>eudicotyledons</taxon>
        <taxon>Gunneridae</taxon>
        <taxon>Pentapetalae</taxon>
        <taxon>rosids</taxon>
        <taxon>fabids</taxon>
        <taxon>Fabales</taxon>
        <taxon>Fabaceae</taxon>
        <taxon>Papilionoideae</taxon>
        <taxon>50 kb inversion clade</taxon>
        <taxon>NPAAA clade</taxon>
        <taxon>indigoferoid/millettioid clade</taxon>
        <taxon>Phaseoleae</taxon>
        <taxon>Mucuna</taxon>
    </lineage>
</organism>
<sequence length="96" mass="11339">CKGKDLTKHYGDRKTCYQQTTLVKRTKLQLYSNEERWNKCAKSSWNEDQKLRYPLKSKAINYLMCDLTKANYEKVHSYKSSKEMWDSLTLACKGTS</sequence>
<dbReference type="Proteomes" id="UP000257109">
    <property type="component" value="Unassembled WGS sequence"/>
</dbReference>